<dbReference type="RefSeq" id="WP_343981369.1">
    <property type="nucleotide sequence ID" value="NZ_BAAAJG010000014.1"/>
</dbReference>
<accession>A0ABW4G1U6</accession>
<comment type="caution">
    <text evidence="1">The sequence shown here is derived from an EMBL/GenBank/DDBJ whole genome shotgun (WGS) entry which is preliminary data.</text>
</comment>
<organism evidence="1 2">
    <name type="scientific">Pseudonocardia aurantiaca</name>
    <dbReference type="NCBI Taxonomy" id="75290"/>
    <lineage>
        <taxon>Bacteria</taxon>
        <taxon>Bacillati</taxon>
        <taxon>Actinomycetota</taxon>
        <taxon>Actinomycetes</taxon>
        <taxon>Pseudonocardiales</taxon>
        <taxon>Pseudonocardiaceae</taxon>
        <taxon>Pseudonocardia</taxon>
    </lineage>
</organism>
<name>A0ABW4G1U6_9PSEU</name>
<dbReference type="Proteomes" id="UP001597145">
    <property type="component" value="Unassembled WGS sequence"/>
</dbReference>
<dbReference type="EMBL" id="JBHUCP010000052">
    <property type="protein sequence ID" value="MFD1535312.1"/>
    <property type="molecule type" value="Genomic_DNA"/>
</dbReference>
<gene>
    <name evidence="1" type="ORF">ACFSCY_38495</name>
</gene>
<reference evidence="2" key="1">
    <citation type="journal article" date="2019" name="Int. J. Syst. Evol. Microbiol.">
        <title>The Global Catalogue of Microorganisms (GCM) 10K type strain sequencing project: providing services to taxonomists for standard genome sequencing and annotation.</title>
        <authorList>
            <consortium name="The Broad Institute Genomics Platform"/>
            <consortium name="The Broad Institute Genome Sequencing Center for Infectious Disease"/>
            <person name="Wu L."/>
            <person name="Ma J."/>
        </authorList>
    </citation>
    <scope>NUCLEOTIDE SEQUENCE [LARGE SCALE GENOMIC DNA]</scope>
    <source>
        <strain evidence="2">JCM 12165</strain>
    </source>
</reference>
<sequence length="70" mass="7724">MSAERDELRELVERLPDEQVPAVLAEARRHLTSASDRPWPPAFFGAGRAGRSDVAARSEELLDAGLRRPA</sequence>
<evidence type="ECO:0000313" key="1">
    <source>
        <dbReference type="EMBL" id="MFD1535312.1"/>
    </source>
</evidence>
<keyword evidence="2" id="KW-1185">Reference proteome</keyword>
<evidence type="ECO:0000313" key="2">
    <source>
        <dbReference type="Proteomes" id="UP001597145"/>
    </source>
</evidence>
<protein>
    <submittedName>
        <fullName evidence="1">Uncharacterized protein</fullName>
    </submittedName>
</protein>
<proteinExistence type="predicted"/>